<dbReference type="InterPro" id="IPR005813">
    <property type="entry name" value="Ribosomal_bL20"/>
</dbReference>
<keyword evidence="2 7" id="KW-0699">rRNA-binding</keyword>
<keyword evidence="3 7" id="KW-0694">RNA-binding</keyword>
<sequence length="121" mass="14219">MRVKGGPKTRWRRKKWLKMAKGYWGAKSRCYSIAKQTVIKALTYAYRDRKVKKREFRRLWILRINAAARQHGLKYSQFIHGLKLAGVEINRKMLAELAVHSPETFKYLVDLAKEALEKKAA</sequence>
<evidence type="ECO:0000256" key="8">
    <source>
        <dbReference type="RuleBase" id="RU000560"/>
    </source>
</evidence>
<dbReference type="GO" id="GO:0019843">
    <property type="term" value="F:rRNA binding"/>
    <property type="evidence" value="ECO:0007669"/>
    <property type="project" value="UniProtKB-UniRule"/>
</dbReference>
<keyword evidence="4 7" id="KW-0689">Ribosomal protein</keyword>
<dbReference type="PANTHER" id="PTHR10986">
    <property type="entry name" value="39S RIBOSOMAL PROTEIN L20"/>
    <property type="match status" value="1"/>
</dbReference>
<dbReference type="KEGG" id="ttk:TST_0282"/>
<dbReference type="PATRIC" id="fig|1298851.3.peg.290"/>
<dbReference type="CDD" id="cd07026">
    <property type="entry name" value="Ribosomal_L20"/>
    <property type="match status" value="1"/>
</dbReference>
<dbReference type="PROSITE" id="PS00937">
    <property type="entry name" value="RIBOSOMAL_L20"/>
    <property type="match status" value="1"/>
</dbReference>
<evidence type="ECO:0000256" key="7">
    <source>
        <dbReference type="HAMAP-Rule" id="MF_00382"/>
    </source>
</evidence>
<dbReference type="Pfam" id="PF00453">
    <property type="entry name" value="Ribosomal_L20"/>
    <property type="match status" value="1"/>
</dbReference>
<comment type="similarity">
    <text evidence="1 7 8">Belongs to the bacterial ribosomal protein bL20 family.</text>
</comment>
<dbReference type="Proteomes" id="UP000063234">
    <property type="component" value="Chromosome"/>
</dbReference>
<dbReference type="GO" id="GO:0006412">
    <property type="term" value="P:translation"/>
    <property type="evidence" value="ECO:0007669"/>
    <property type="project" value="InterPro"/>
</dbReference>
<dbReference type="NCBIfam" id="TIGR01032">
    <property type="entry name" value="rplT_bact"/>
    <property type="match status" value="1"/>
</dbReference>
<evidence type="ECO:0000313" key="9">
    <source>
        <dbReference type="EMBL" id="BAT71091.1"/>
    </source>
</evidence>
<reference evidence="10" key="1">
    <citation type="journal article" date="2018" name="Science">
        <title>A primordial and reversible TCA cycle in a facultatively chemolithoautotrophic thermophile.</title>
        <authorList>
            <person name="Nunoura T."/>
            <person name="Chikaraishi Y."/>
            <person name="Izaki R."/>
            <person name="Suwa T."/>
            <person name="Sato T."/>
            <person name="Harada T."/>
            <person name="Mori K."/>
            <person name="Kato Y."/>
            <person name="Miyazaki M."/>
            <person name="Shimamura S."/>
            <person name="Yanagawa K."/>
            <person name="Shuto A."/>
            <person name="Ohkouchi N."/>
            <person name="Fujita N."/>
            <person name="Takaki Y."/>
            <person name="Atomi H."/>
            <person name="Takai K."/>
        </authorList>
    </citation>
    <scope>NUCLEOTIDE SEQUENCE [LARGE SCALE GENOMIC DNA]</scope>
    <source>
        <strain evidence="10">DSM 17441 / JCM 13301 / NBRC 103674 / ABI70S6</strain>
    </source>
</reference>
<comment type="function">
    <text evidence="7 8">Binds directly to 23S ribosomal RNA and is necessary for the in vitro assembly process of the 50S ribosomal subunit. It is not involved in the protein synthesizing functions of that subunit.</text>
</comment>
<evidence type="ECO:0000256" key="2">
    <source>
        <dbReference type="ARBA" id="ARBA00022730"/>
    </source>
</evidence>
<dbReference type="RefSeq" id="WP_068548975.1">
    <property type="nucleotide sequence ID" value="NZ_AP013035.1"/>
</dbReference>
<evidence type="ECO:0000256" key="4">
    <source>
        <dbReference type="ARBA" id="ARBA00022980"/>
    </source>
</evidence>
<protein>
    <recommendedName>
        <fullName evidence="6 7">Large ribosomal subunit protein bL20</fullName>
    </recommendedName>
</protein>
<dbReference type="InterPro" id="IPR035566">
    <property type="entry name" value="Ribosomal_protein_bL20_C"/>
</dbReference>
<proteinExistence type="inferred from homology"/>
<dbReference type="HAMAP" id="MF_00382">
    <property type="entry name" value="Ribosomal_bL20"/>
    <property type="match status" value="1"/>
</dbReference>
<name>A0A0S3QRY1_THET7</name>
<dbReference type="InterPro" id="IPR049946">
    <property type="entry name" value="RIBOSOMAL_L20_CS"/>
</dbReference>
<keyword evidence="10" id="KW-1185">Reference proteome</keyword>
<dbReference type="OrthoDB" id="9808966at2"/>
<dbReference type="GO" id="GO:1990904">
    <property type="term" value="C:ribonucleoprotein complex"/>
    <property type="evidence" value="ECO:0007669"/>
    <property type="project" value="UniProtKB-KW"/>
</dbReference>
<dbReference type="STRING" id="1298851.TST_0282"/>
<dbReference type="Gene3D" id="6.10.160.10">
    <property type="match status" value="1"/>
</dbReference>
<organism evidence="9 10">
    <name type="scientific">Thermosulfidibacter takaii (strain DSM 17441 / JCM 13301 / NBRC 103674 / ABI70S6)</name>
    <dbReference type="NCBI Taxonomy" id="1298851"/>
    <lineage>
        <taxon>Bacteria</taxon>
        <taxon>Pseudomonadati</taxon>
        <taxon>Thermosulfidibacterota</taxon>
        <taxon>Thermosulfidibacteria</taxon>
        <taxon>Thermosulfidibacterales</taxon>
        <taxon>Thermosulfidibacteraceae</taxon>
    </lineage>
</organism>
<keyword evidence="5 7" id="KW-0687">Ribonucleoprotein</keyword>
<accession>A0A0S3QRY1</accession>
<dbReference type="GO" id="GO:0003735">
    <property type="term" value="F:structural constituent of ribosome"/>
    <property type="evidence" value="ECO:0007669"/>
    <property type="project" value="InterPro"/>
</dbReference>
<dbReference type="GO" id="GO:0000027">
    <property type="term" value="P:ribosomal large subunit assembly"/>
    <property type="evidence" value="ECO:0007669"/>
    <property type="project" value="UniProtKB-UniRule"/>
</dbReference>
<dbReference type="FunFam" id="1.10.1900.20:FF:000001">
    <property type="entry name" value="50S ribosomal protein L20"/>
    <property type="match status" value="1"/>
</dbReference>
<dbReference type="GO" id="GO:0005840">
    <property type="term" value="C:ribosome"/>
    <property type="evidence" value="ECO:0007669"/>
    <property type="project" value="UniProtKB-KW"/>
</dbReference>
<dbReference type="AlphaFoldDB" id="A0A0S3QRY1"/>
<dbReference type="EMBL" id="AP013035">
    <property type="protein sequence ID" value="BAT71091.1"/>
    <property type="molecule type" value="Genomic_DNA"/>
</dbReference>
<dbReference type="Gene3D" id="1.10.1900.20">
    <property type="entry name" value="Ribosomal protein L20"/>
    <property type="match status" value="1"/>
</dbReference>
<gene>
    <name evidence="7 9" type="primary">rplT</name>
    <name evidence="9" type="ORF">TST_0282</name>
</gene>
<evidence type="ECO:0000256" key="5">
    <source>
        <dbReference type="ARBA" id="ARBA00023274"/>
    </source>
</evidence>
<evidence type="ECO:0000313" key="10">
    <source>
        <dbReference type="Proteomes" id="UP000063234"/>
    </source>
</evidence>
<evidence type="ECO:0000256" key="3">
    <source>
        <dbReference type="ARBA" id="ARBA00022884"/>
    </source>
</evidence>
<evidence type="ECO:0000256" key="1">
    <source>
        <dbReference type="ARBA" id="ARBA00007698"/>
    </source>
</evidence>
<dbReference type="PRINTS" id="PR00062">
    <property type="entry name" value="RIBOSOMALL20"/>
</dbReference>
<evidence type="ECO:0000256" key="6">
    <source>
        <dbReference type="ARBA" id="ARBA00035172"/>
    </source>
</evidence>
<dbReference type="SUPFAM" id="SSF74731">
    <property type="entry name" value="Ribosomal protein L20"/>
    <property type="match status" value="1"/>
</dbReference>